<dbReference type="InterPro" id="IPR000863">
    <property type="entry name" value="Sulfotransferase_dom"/>
</dbReference>
<reference evidence="5" key="1">
    <citation type="submission" date="2017-09" db="EMBL/GenBank/DDBJ databases">
        <title>Depth-based differentiation of microbial function through sediment-hosted aquifers and enrichment of novel symbionts in the deep terrestrial subsurface.</title>
        <authorList>
            <person name="Probst A.J."/>
            <person name="Ladd B."/>
            <person name="Jarett J.K."/>
            <person name="Geller-Mcgrath D.E."/>
            <person name="Sieber C.M.K."/>
            <person name="Emerson J.B."/>
            <person name="Anantharaman K."/>
            <person name="Thomas B.C."/>
            <person name="Malmstrom R."/>
            <person name="Stieglmeier M."/>
            <person name="Klingl A."/>
            <person name="Woyke T."/>
            <person name="Ryan C.M."/>
            <person name="Banfield J.F."/>
        </authorList>
    </citation>
    <scope>NUCLEOTIDE SEQUENCE [LARGE SCALE GENOMIC DNA]</scope>
</reference>
<feature type="domain" description="Sulfotransferase" evidence="3">
    <location>
        <begin position="16"/>
        <end position="205"/>
    </location>
</feature>
<accession>A0A2M6WDV6</accession>
<protein>
    <recommendedName>
        <fullName evidence="3">Sulfotransferase domain-containing protein</fullName>
    </recommendedName>
</protein>
<organism evidence="4 5">
    <name type="scientific">Candidatus Kaiserbacteria bacterium CG10_big_fil_rev_8_21_14_0_10_49_17</name>
    <dbReference type="NCBI Taxonomy" id="1974609"/>
    <lineage>
        <taxon>Bacteria</taxon>
        <taxon>Candidatus Kaiseribacteriota</taxon>
    </lineage>
</organism>
<evidence type="ECO:0000313" key="4">
    <source>
        <dbReference type="EMBL" id="PIT90968.1"/>
    </source>
</evidence>
<dbReference type="InterPro" id="IPR037359">
    <property type="entry name" value="NST/OST"/>
</dbReference>
<dbReference type="GO" id="GO:0008146">
    <property type="term" value="F:sulfotransferase activity"/>
    <property type="evidence" value="ECO:0007669"/>
    <property type="project" value="InterPro"/>
</dbReference>
<name>A0A2M6WDV6_9BACT</name>
<sequence length="308" mass="35656">MQKDESAKGTGVVLDFIGIGAPRCGTTWITALLNAHPDICTSAQKELHFFSHDPHYKKGTAFLENQFTHCPSHARKGEWSVDYLYSTEAIQRIYTHNPNVRLIVCFRDPVERAYSHFLLQKESAVISPFYTLSKLLNGDDRYKYIKRGHYAKALAPWLSVFPKEQFHFIIYETFVENPQKHIQELYRFLGVDETFLPENISQTVDYRARKKFHFRLLQHAINAATAWYKRTALRPALAVLKLRSGLRFLSRLNRRTTAEWFEKPKLSTAQYAALARHFSTEAEELHTLTGIKPSLWRASKFASEVSNT</sequence>
<dbReference type="AlphaFoldDB" id="A0A2M6WDV6"/>
<gene>
    <name evidence="4" type="ORF">COU17_03380</name>
</gene>
<evidence type="ECO:0000256" key="2">
    <source>
        <dbReference type="ARBA" id="ARBA00023180"/>
    </source>
</evidence>
<evidence type="ECO:0000256" key="1">
    <source>
        <dbReference type="ARBA" id="ARBA00022679"/>
    </source>
</evidence>
<dbReference type="EMBL" id="PFBJ01000018">
    <property type="protein sequence ID" value="PIT90968.1"/>
    <property type="molecule type" value="Genomic_DNA"/>
</dbReference>
<dbReference type="SUPFAM" id="SSF52540">
    <property type="entry name" value="P-loop containing nucleoside triphosphate hydrolases"/>
    <property type="match status" value="1"/>
</dbReference>
<comment type="caution">
    <text evidence="4">The sequence shown here is derived from an EMBL/GenBank/DDBJ whole genome shotgun (WGS) entry which is preliminary data.</text>
</comment>
<dbReference type="InterPro" id="IPR027417">
    <property type="entry name" value="P-loop_NTPase"/>
</dbReference>
<dbReference type="Proteomes" id="UP000228809">
    <property type="component" value="Unassembled WGS sequence"/>
</dbReference>
<dbReference type="PANTHER" id="PTHR10605:SF56">
    <property type="entry name" value="BIFUNCTIONAL HEPARAN SULFATE N-DEACETYLASE_N-SULFOTRANSFERASE"/>
    <property type="match status" value="1"/>
</dbReference>
<keyword evidence="2" id="KW-0325">Glycoprotein</keyword>
<dbReference type="Pfam" id="PF00685">
    <property type="entry name" value="Sulfotransfer_1"/>
    <property type="match status" value="1"/>
</dbReference>
<evidence type="ECO:0000313" key="5">
    <source>
        <dbReference type="Proteomes" id="UP000228809"/>
    </source>
</evidence>
<dbReference type="Gene3D" id="3.40.50.300">
    <property type="entry name" value="P-loop containing nucleotide triphosphate hydrolases"/>
    <property type="match status" value="1"/>
</dbReference>
<proteinExistence type="predicted"/>
<dbReference type="PANTHER" id="PTHR10605">
    <property type="entry name" value="HEPARAN SULFATE SULFOTRANSFERASE"/>
    <property type="match status" value="1"/>
</dbReference>
<keyword evidence="1" id="KW-0808">Transferase</keyword>
<evidence type="ECO:0000259" key="3">
    <source>
        <dbReference type="Pfam" id="PF00685"/>
    </source>
</evidence>